<reference evidence="2" key="1">
    <citation type="journal article" date="2022" name="bioRxiv">
        <title>Sequencing and chromosome-scale assembly of the giantPleurodeles waltlgenome.</title>
        <authorList>
            <person name="Brown T."/>
            <person name="Elewa A."/>
            <person name="Iarovenko S."/>
            <person name="Subramanian E."/>
            <person name="Araus A.J."/>
            <person name="Petzold A."/>
            <person name="Susuki M."/>
            <person name="Suzuki K.-i.T."/>
            <person name="Hayashi T."/>
            <person name="Toyoda A."/>
            <person name="Oliveira C."/>
            <person name="Osipova E."/>
            <person name="Leigh N.D."/>
            <person name="Simon A."/>
            <person name="Yun M.H."/>
        </authorList>
    </citation>
    <scope>NUCLEOTIDE SEQUENCE</scope>
    <source>
        <strain evidence="2">20211129_DDA</strain>
        <tissue evidence="2">Liver</tissue>
    </source>
</reference>
<dbReference type="EMBL" id="JANPWB010000016">
    <property type="protein sequence ID" value="KAJ1083951.1"/>
    <property type="molecule type" value="Genomic_DNA"/>
</dbReference>
<dbReference type="Proteomes" id="UP001066276">
    <property type="component" value="Chromosome 12"/>
</dbReference>
<accession>A0AAV7KWR1</accession>
<evidence type="ECO:0000313" key="2">
    <source>
        <dbReference type="EMBL" id="KAJ1083951.1"/>
    </source>
</evidence>
<evidence type="ECO:0000313" key="3">
    <source>
        <dbReference type="Proteomes" id="UP001066276"/>
    </source>
</evidence>
<organism evidence="2 3">
    <name type="scientific">Pleurodeles waltl</name>
    <name type="common">Iberian ribbed newt</name>
    <dbReference type="NCBI Taxonomy" id="8319"/>
    <lineage>
        <taxon>Eukaryota</taxon>
        <taxon>Metazoa</taxon>
        <taxon>Chordata</taxon>
        <taxon>Craniata</taxon>
        <taxon>Vertebrata</taxon>
        <taxon>Euteleostomi</taxon>
        <taxon>Amphibia</taxon>
        <taxon>Batrachia</taxon>
        <taxon>Caudata</taxon>
        <taxon>Salamandroidea</taxon>
        <taxon>Salamandridae</taxon>
        <taxon>Pleurodelinae</taxon>
        <taxon>Pleurodeles</taxon>
    </lineage>
</organism>
<comment type="caution">
    <text evidence="2">The sequence shown here is derived from an EMBL/GenBank/DDBJ whole genome shotgun (WGS) entry which is preliminary data.</text>
</comment>
<proteinExistence type="predicted"/>
<gene>
    <name evidence="2" type="ORF">NDU88_004106</name>
</gene>
<feature type="region of interest" description="Disordered" evidence="1">
    <location>
        <begin position="55"/>
        <end position="78"/>
    </location>
</feature>
<name>A0AAV7KWR1_PLEWA</name>
<keyword evidence="3" id="KW-1185">Reference proteome</keyword>
<dbReference type="AlphaFoldDB" id="A0AAV7KWR1"/>
<evidence type="ECO:0000256" key="1">
    <source>
        <dbReference type="SAM" id="MobiDB-lite"/>
    </source>
</evidence>
<sequence length="78" mass="8457">MHRPAPTIWQVGLGHGMLSRVFMASGPISTAGSFLGPGELPKQQILRRPSPQLCLRGHTSSAQAQARSRVEQFPGSHR</sequence>
<protein>
    <submittedName>
        <fullName evidence="2">Uncharacterized protein</fullName>
    </submittedName>
</protein>